<evidence type="ECO:0000256" key="5">
    <source>
        <dbReference type="SAM" id="Phobius"/>
    </source>
</evidence>
<dbReference type="AlphaFoldDB" id="A0A8J4HFM6"/>
<dbReference type="GO" id="GO:0005886">
    <property type="term" value="C:plasma membrane"/>
    <property type="evidence" value="ECO:0007669"/>
    <property type="project" value="InterPro"/>
</dbReference>
<feature type="domain" description="Lipopolysaccharide assembly protein A" evidence="6">
    <location>
        <begin position="20"/>
        <end position="83"/>
    </location>
</feature>
<reference evidence="7" key="1">
    <citation type="journal article" date="2020" name="mSystems">
        <title>Genome- and Community-Level Interaction Insights into Carbon Utilization and Element Cycling Functions of Hydrothermarchaeota in Hydrothermal Sediment.</title>
        <authorList>
            <person name="Zhou Z."/>
            <person name="Liu Y."/>
            <person name="Xu W."/>
            <person name="Pan J."/>
            <person name="Luo Z.H."/>
            <person name="Li M."/>
        </authorList>
    </citation>
    <scope>NUCLEOTIDE SEQUENCE</scope>
    <source>
        <strain evidence="7">SpSt-997</strain>
    </source>
</reference>
<sequence length="111" mass="11723">MRLVLLLPVLVLIVLFVVSNTAPVRLGLWPTGWTLEAPLALAVLAGMAIAFLLGALFVWLPALGARRRARRAEAKIIALDAELAALKSRLAETTLHPASSPPPPPSLPPPG</sequence>
<comment type="caution">
    <text evidence="7">The sequence shown here is derived from an EMBL/GenBank/DDBJ whole genome shotgun (WGS) entry which is preliminary data.</text>
</comment>
<organism evidence="7">
    <name type="scientific">Acidicaldus sp</name>
    <dbReference type="NCBI Taxonomy" id="1872105"/>
    <lineage>
        <taxon>Bacteria</taxon>
        <taxon>Pseudomonadati</taxon>
        <taxon>Pseudomonadota</taxon>
        <taxon>Alphaproteobacteria</taxon>
        <taxon>Acetobacterales</taxon>
        <taxon>Acetobacteraceae</taxon>
        <taxon>Acidicaldus</taxon>
    </lineage>
</organism>
<feature type="transmembrane region" description="Helical" evidence="5">
    <location>
        <begin position="37"/>
        <end position="60"/>
    </location>
</feature>
<gene>
    <name evidence="7" type="ORF">ENY07_13600</name>
</gene>
<keyword evidence="3 5" id="KW-1133">Transmembrane helix</keyword>
<proteinExistence type="predicted"/>
<protein>
    <submittedName>
        <fullName evidence="7">LapA family protein</fullName>
    </submittedName>
</protein>
<evidence type="ECO:0000259" key="6">
    <source>
        <dbReference type="Pfam" id="PF06305"/>
    </source>
</evidence>
<evidence type="ECO:0000256" key="4">
    <source>
        <dbReference type="ARBA" id="ARBA00023136"/>
    </source>
</evidence>
<dbReference type="InterPro" id="IPR010445">
    <property type="entry name" value="LapA_dom"/>
</dbReference>
<name>A0A8J4HFM6_9PROT</name>
<evidence type="ECO:0000256" key="3">
    <source>
        <dbReference type="ARBA" id="ARBA00022989"/>
    </source>
</evidence>
<keyword evidence="1" id="KW-1003">Cell membrane</keyword>
<dbReference type="Pfam" id="PF06305">
    <property type="entry name" value="LapA_dom"/>
    <property type="match status" value="1"/>
</dbReference>
<evidence type="ECO:0000313" key="7">
    <source>
        <dbReference type="EMBL" id="HGC44235.1"/>
    </source>
</evidence>
<keyword evidence="2 5" id="KW-0812">Transmembrane</keyword>
<accession>A0A8J4HFM6</accession>
<dbReference type="EMBL" id="DTQM01000257">
    <property type="protein sequence ID" value="HGC44235.1"/>
    <property type="molecule type" value="Genomic_DNA"/>
</dbReference>
<keyword evidence="4 5" id="KW-0472">Membrane</keyword>
<evidence type="ECO:0000256" key="1">
    <source>
        <dbReference type="ARBA" id="ARBA00022475"/>
    </source>
</evidence>
<evidence type="ECO:0000256" key="2">
    <source>
        <dbReference type="ARBA" id="ARBA00022692"/>
    </source>
</evidence>